<evidence type="ECO:0000313" key="3">
    <source>
        <dbReference type="Proteomes" id="UP000059188"/>
    </source>
</evidence>
<dbReference type="Proteomes" id="UP000059188">
    <property type="component" value="Unassembled WGS sequence"/>
</dbReference>
<dbReference type="OrthoDB" id="3196861at2759"/>
<gene>
    <name evidence="2" type="ORF">RSOLAG1IB_11364</name>
</gene>
<feature type="compositionally biased region" description="Basic and acidic residues" evidence="1">
    <location>
        <begin position="868"/>
        <end position="877"/>
    </location>
</feature>
<evidence type="ECO:0000256" key="1">
    <source>
        <dbReference type="SAM" id="MobiDB-lite"/>
    </source>
</evidence>
<feature type="compositionally biased region" description="Basic and acidic residues" evidence="1">
    <location>
        <begin position="773"/>
        <end position="790"/>
    </location>
</feature>
<protein>
    <submittedName>
        <fullName evidence="2">Glycoside hydrolase 15-related protein</fullName>
        <ecNumber evidence="2">2.3.1.23</ecNumber>
    </submittedName>
</protein>
<reference evidence="2 3" key="1">
    <citation type="submission" date="2014-11" db="EMBL/GenBank/DDBJ databases">
        <authorList>
            <person name="Wibberg Daniel"/>
        </authorList>
    </citation>
    <scope>NUCLEOTIDE SEQUENCE [LARGE SCALE GENOMIC DNA]</scope>
    <source>
        <strain evidence="2">Rhizoctonia solani AG1-IB 7/3/14</strain>
    </source>
</reference>
<organism evidence="2 3">
    <name type="scientific">Thanatephorus cucumeris (strain AG1-IB / isolate 7/3/14)</name>
    <name type="common">Lettuce bottom rot fungus</name>
    <name type="synonym">Rhizoctonia solani</name>
    <dbReference type="NCBI Taxonomy" id="1108050"/>
    <lineage>
        <taxon>Eukaryota</taxon>
        <taxon>Fungi</taxon>
        <taxon>Dikarya</taxon>
        <taxon>Basidiomycota</taxon>
        <taxon>Agaricomycotina</taxon>
        <taxon>Agaricomycetes</taxon>
        <taxon>Cantharellales</taxon>
        <taxon>Ceratobasidiaceae</taxon>
        <taxon>Rhizoctonia</taxon>
        <taxon>Rhizoctonia solani AG-1</taxon>
    </lineage>
</organism>
<proteinExistence type="predicted"/>
<feature type="region of interest" description="Disordered" evidence="1">
    <location>
        <begin position="717"/>
        <end position="927"/>
    </location>
</feature>
<dbReference type="AlphaFoldDB" id="A0A0B7FB20"/>
<feature type="compositionally biased region" description="Basic and acidic residues" evidence="1">
    <location>
        <begin position="907"/>
        <end position="916"/>
    </location>
</feature>
<keyword evidence="3" id="KW-1185">Reference proteome</keyword>
<feature type="compositionally biased region" description="Polar residues" evidence="1">
    <location>
        <begin position="858"/>
        <end position="867"/>
    </location>
</feature>
<evidence type="ECO:0000313" key="2">
    <source>
        <dbReference type="EMBL" id="CEL53432.1"/>
    </source>
</evidence>
<accession>A0A0B7FB20</accession>
<dbReference type="GO" id="GO:0047184">
    <property type="term" value="F:1-acylglycerophosphocholine O-acyltransferase activity"/>
    <property type="evidence" value="ECO:0007669"/>
    <property type="project" value="UniProtKB-EC"/>
</dbReference>
<sequence length="927" mass="105925">MPRSNFRPAEVAFLRSRIPEWIRTKSLPATKSNANSLLAERRVLIRSIAEELLLKFPDRDPSVSDPTAVTYTQEDLERLPERLRQWYRNNTRSPVDPENRLKPKQRGRTHARNIAAQRFSQEIKEIARELRSADKDLQPLTAYNHATTQFITELQQEDPEAYEKLFHDAKEMRGHAAMNYADLSPEVVSSLLEKFPARLLSELEQYGNELPVHIWCICAFARPPEQRLELYTVCTPSIDGISGSVFDSLSRKEFLAWIQKNLGASASLQVETATPMVYPAIHRSSRPHLPVAEIRTLSSHRLRSWLRTYFNYHFRWQGGQSAAPWKLLAADALNDNIPKECFPEGIDRLRLPNDMLSDELQTWYQWLINGQQGRLNDSQLFRFAKVSTGRNKVVIDYPNPITSRPQNCNLVWSAEEKLYALKVQNLLDESQVKPSWKQLPLARTELVYNPFSDKIRNAMRFGCLDIYQTESLTKLVFRLEKYGPVHTRDSACTEPLINYISPEMTEEYLLRTFLGKTPLKSAALAEDDPNHADYALPTFIYWAKSTQRFRHTQSQTWRGGPFGVRWIVALYLHFAASFSVYELQPRNLPTDCLEAFDNCHFSRLKDALVNFGGWLIESLKESISILKETFAERATCWGEAIVASHLAEPNESIGNTSATTDTHGVPRSRSILKDCYERLKIANPDVTMGQDDELSYRLRRHVSKQAEVTFAIDELELSDHDSTSPDSIEKLSDDSNNDSSSDTNEEGSKAETDIEFGISKSRINDPASFTRFDASDKEPLEPRVSEENKHSPIYSTDDPPDQFLREPSWASDNNAEDTNDEDAELPSRVLDRMSPQKLPRPRRPGKRGGMTMEVVINTPRSRANLQQSKREVHESHKGSSAGGSESSSEESPRRSGTAQLRPRRSFGRNERAEEAIKMAQKGRYKRD</sequence>
<feature type="compositionally biased region" description="Acidic residues" evidence="1">
    <location>
        <begin position="814"/>
        <end position="824"/>
    </location>
</feature>
<feature type="region of interest" description="Disordered" evidence="1">
    <location>
        <begin position="88"/>
        <end position="111"/>
    </location>
</feature>
<dbReference type="EMBL" id="LN679223">
    <property type="protein sequence ID" value="CEL53432.1"/>
    <property type="molecule type" value="Genomic_DNA"/>
</dbReference>
<keyword evidence="2" id="KW-0808">Transferase</keyword>
<keyword evidence="2" id="KW-0012">Acyltransferase</keyword>
<feature type="compositionally biased region" description="Basic residues" evidence="1">
    <location>
        <begin position="102"/>
        <end position="111"/>
    </location>
</feature>
<feature type="compositionally biased region" description="Basic and acidic residues" evidence="1">
    <location>
        <begin position="717"/>
        <end position="733"/>
    </location>
</feature>
<name>A0A0B7FB20_THACB</name>
<dbReference type="EC" id="2.3.1.23" evidence="2"/>
<dbReference type="GO" id="GO:0016787">
    <property type="term" value="F:hydrolase activity"/>
    <property type="evidence" value="ECO:0007669"/>
    <property type="project" value="UniProtKB-KW"/>
</dbReference>
<keyword evidence="2" id="KW-0378">Hydrolase</keyword>